<accession>A0A137NT54</accession>
<dbReference type="EMBL" id="KQ964797">
    <property type="protein sequence ID" value="KXN65916.1"/>
    <property type="molecule type" value="Genomic_DNA"/>
</dbReference>
<organism evidence="1 2">
    <name type="scientific">Conidiobolus coronatus (strain ATCC 28846 / CBS 209.66 / NRRL 28638)</name>
    <name type="common">Delacroixia coronata</name>
    <dbReference type="NCBI Taxonomy" id="796925"/>
    <lineage>
        <taxon>Eukaryota</taxon>
        <taxon>Fungi</taxon>
        <taxon>Fungi incertae sedis</taxon>
        <taxon>Zoopagomycota</taxon>
        <taxon>Entomophthoromycotina</taxon>
        <taxon>Entomophthoromycetes</taxon>
        <taxon>Entomophthorales</taxon>
        <taxon>Ancylistaceae</taxon>
        <taxon>Conidiobolus</taxon>
    </lineage>
</organism>
<reference evidence="1 2" key="1">
    <citation type="journal article" date="2015" name="Genome Biol. Evol.">
        <title>Phylogenomic analyses indicate that early fungi evolved digesting cell walls of algal ancestors of land plants.</title>
        <authorList>
            <person name="Chang Y."/>
            <person name="Wang S."/>
            <person name="Sekimoto S."/>
            <person name="Aerts A.L."/>
            <person name="Choi C."/>
            <person name="Clum A."/>
            <person name="LaButti K.M."/>
            <person name="Lindquist E.A."/>
            <person name="Yee Ngan C."/>
            <person name="Ohm R.A."/>
            <person name="Salamov A.A."/>
            <person name="Grigoriev I.V."/>
            <person name="Spatafora J.W."/>
            <person name="Berbee M.L."/>
        </authorList>
    </citation>
    <scope>NUCLEOTIDE SEQUENCE [LARGE SCALE GENOMIC DNA]</scope>
    <source>
        <strain evidence="1 2">NRRL 28638</strain>
    </source>
</reference>
<evidence type="ECO:0000313" key="1">
    <source>
        <dbReference type="EMBL" id="KXN65916.1"/>
    </source>
</evidence>
<keyword evidence="2" id="KW-1185">Reference proteome</keyword>
<dbReference type="AlphaFoldDB" id="A0A137NT54"/>
<gene>
    <name evidence="1" type="ORF">CONCODRAFT_12377</name>
</gene>
<name>A0A137NT54_CONC2</name>
<dbReference type="Proteomes" id="UP000070444">
    <property type="component" value="Unassembled WGS sequence"/>
</dbReference>
<proteinExistence type="predicted"/>
<protein>
    <submittedName>
        <fullName evidence="1">Uncharacterized protein</fullName>
    </submittedName>
</protein>
<evidence type="ECO:0000313" key="2">
    <source>
        <dbReference type="Proteomes" id="UP000070444"/>
    </source>
</evidence>
<sequence>MAFSKSWLKVRDDAPAAILKLNQCRKEPRKWGSNCRSWSRTVRPSTSVKRWSILAASASLLRKIRNNWKGSRLITRKWLCNQRESDERSVVLDSEECRDS</sequence>